<sequence length="301" mass="33793">MSTTSDIDVYLNDAQQYHRVVNILSVIALTTLLFDHLLTFSDEVEFIWNRKITLFNVIFLFNRYLASVTMTCYVAGELIPYDIQERLYPKFQPAIISVAQTTITIAIAEAILILRVYTVYQKNNVVLALLSLIWIAHIGVACSVISAHVIRVQDLVTMSYATNLRLGISYFVPAMLFDAVVAGFLTIGLYRRFKSFASEMSLVNLIIRDGLLYFLGVFGFNIVWMIAGFLLYKIEPRSLGFGPIYVLSSATTTTMIGRLTLNMKAHQTNNECTISAMSLRFAPHISRVNTLSEIGEGKSVP</sequence>
<dbReference type="Proteomes" id="UP000807353">
    <property type="component" value="Unassembled WGS sequence"/>
</dbReference>
<evidence type="ECO:0000256" key="1">
    <source>
        <dbReference type="SAM" id="Phobius"/>
    </source>
</evidence>
<reference evidence="3" key="1">
    <citation type="submission" date="2020-11" db="EMBL/GenBank/DDBJ databases">
        <authorList>
            <consortium name="DOE Joint Genome Institute"/>
            <person name="Ahrendt S."/>
            <person name="Riley R."/>
            <person name="Andreopoulos W."/>
            <person name="Labutti K."/>
            <person name="Pangilinan J."/>
            <person name="Ruiz-Duenas F.J."/>
            <person name="Barrasa J.M."/>
            <person name="Sanchez-Garcia M."/>
            <person name="Camarero S."/>
            <person name="Miyauchi S."/>
            <person name="Serrano A."/>
            <person name="Linde D."/>
            <person name="Babiker R."/>
            <person name="Drula E."/>
            <person name="Ayuso-Fernandez I."/>
            <person name="Pacheco R."/>
            <person name="Padilla G."/>
            <person name="Ferreira P."/>
            <person name="Barriuso J."/>
            <person name="Kellner H."/>
            <person name="Castanera R."/>
            <person name="Alfaro M."/>
            <person name="Ramirez L."/>
            <person name="Pisabarro A.G."/>
            <person name="Kuo A."/>
            <person name="Tritt A."/>
            <person name="Lipzen A."/>
            <person name="He G."/>
            <person name="Yan M."/>
            <person name="Ng V."/>
            <person name="Cullen D."/>
            <person name="Martin F."/>
            <person name="Rosso M.-N."/>
            <person name="Henrissat B."/>
            <person name="Hibbett D."/>
            <person name="Martinez A.T."/>
            <person name="Grigoriev I.V."/>
        </authorList>
    </citation>
    <scope>NUCLEOTIDE SEQUENCE</scope>
    <source>
        <strain evidence="3">CBS 247.69</strain>
    </source>
</reference>
<feature type="domain" description="DUF6533" evidence="2">
    <location>
        <begin position="24"/>
        <end position="66"/>
    </location>
</feature>
<name>A0A9P5Y0E9_9AGAR</name>
<proteinExistence type="predicted"/>
<feature type="transmembrane region" description="Helical" evidence="1">
    <location>
        <begin position="52"/>
        <end position="76"/>
    </location>
</feature>
<dbReference type="EMBL" id="MU150305">
    <property type="protein sequence ID" value="KAF9460080.1"/>
    <property type="molecule type" value="Genomic_DNA"/>
</dbReference>
<feature type="transmembrane region" description="Helical" evidence="1">
    <location>
        <begin position="211"/>
        <end position="232"/>
    </location>
</feature>
<evidence type="ECO:0000313" key="3">
    <source>
        <dbReference type="EMBL" id="KAF9460080.1"/>
    </source>
</evidence>
<protein>
    <recommendedName>
        <fullName evidence="2">DUF6533 domain-containing protein</fullName>
    </recommendedName>
</protein>
<evidence type="ECO:0000313" key="4">
    <source>
        <dbReference type="Proteomes" id="UP000807353"/>
    </source>
</evidence>
<keyword evidence="1" id="KW-1133">Transmembrane helix</keyword>
<keyword evidence="1" id="KW-0812">Transmembrane</keyword>
<comment type="caution">
    <text evidence="3">The sequence shown here is derived from an EMBL/GenBank/DDBJ whole genome shotgun (WGS) entry which is preliminary data.</text>
</comment>
<dbReference type="Pfam" id="PF20151">
    <property type="entry name" value="DUF6533"/>
    <property type="match status" value="1"/>
</dbReference>
<feature type="transmembrane region" description="Helical" evidence="1">
    <location>
        <begin position="244"/>
        <end position="261"/>
    </location>
</feature>
<gene>
    <name evidence="3" type="ORF">BDZ94DRAFT_1266822</name>
</gene>
<dbReference type="InterPro" id="IPR045340">
    <property type="entry name" value="DUF6533"/>
</dbReference>
<feature type="transmembrane region" description="Helical" evidence="1">
    <location>
        <begin position="91"/>
        <end position="114"/>
    </location>
</feature>
<keyword evidence="1" id="KW-0472">Membrane</keyword>
<organism evidence="3 4">
    <name type="scientific">Collybia nuda</name>
    <dbReference type="NCBI Taxonomy" id="64659"/>
    <lineage>
        <taxon>Eukaryota</taxon>
        <taxon>Fungi</taxon>
        <taxon>Dikarya</taxon>
        <taxon>Basidiomycota</taxon>
        <taxon>Agaricomycotina</taxon>
        <taxon>Agaricomycetes</taxon>
        <taxon>Agaricomycetidae</taxon>
        <taxon>Agaricales</taxon>
        <taxon>Tricholomatineae</taxon>
        <taxon>Clitocybaceae</taxon>
        <taxon>Collybia</taxon>
    </lineage>
</organism>
<keyword evidence="4" id="KW-1185">Reference proteome</keyword>
<feature type="transmembrane region" description="Helical" evidence="1">
    <location>
        <begin position="20"/>
        <end position="40"/>
    </location>
</feature>
<accession>A0A9P5Y0E9</accession>
<evidence type="ECO:0000259" key="2">
    <source>
        <dbReference type="Pfam" id="PF20151"/>
    </source>
</evidence>
<dbReference type="AlphaFoldDB" id="A0A9P5Y0E9"/>
<feature type="transmembrane region" description="Helical" evidence="1">
    <location>
        <begin position="170"/>
        <end position="190"/>
    </location>
</feature>
<feature type="transmembrane region" description="Helical" evidence="1">
    <location>
        <begin position="126"/>
        <end position="150"/>
    </location>
</feature>
<dbReference type="OrthoDB" id="3038503at2759"/>